<dbReference type="AlphaFoldDB" id="A0A392PB18"/>
<feature type="non-terminal residue" evidence="1">
    <location>
        <position position="217"/>
    </location>
</feature>
<dbReference type="PANTHER" id="PTHR11439:SF515">
    <property type="entry name" value="GAG-POL POLYPROTEIN"/>
    <property type="match status" value="1"/>
</dbReference>
<comment type="caution">
    <text evidence="1">The sequence shown here is derived from an EMBL/GenBank/DDBJ whole genome shotgun (WGS) entry which is preliminary data.</text>
</comment>
<sequence>MNGCNSVSNPSETNLKLDECINEEKVDSTMFRQMVGSLRYLCNSRPDICYSVSVISKFMHDPRKPYLIAAKRIFRYIKGTVDFGLLFPYGTDSEGRTLIGYSDSEWCGDITDRRSTSGYVFKFNNVAISWCTKKQPVTALSSCEAEYIAGTFATCQAIWLDSVMKELKCESAKPLILRIDNKSAINLTKNPISHGRSKHVDTRFHFIIEQVTNGVVE</sequence>
<organism evidence="1 2">
    <name type="scientific">Trifolium medium</name>
    <dbReference type="NCBI Taxonomy" id="97028"/>
    <lineage>
        <taxon>Eukaryota</taxon>
        <taxon>Viridiplantae</taxon>
        <taxon>Streptophyta</taxon>
        <taxon>Embryophyta</taxon>
        <taxon>Tracheophyta</taxon>
        <taxon>Spermatophyta</taxon>
        <taxon>Magnoliopsida</taxon>
        <taxon>eudicotyledons</taxon>
        <taxon>Gunneridae</taxon>
        <taxon>Pentapetalae</taxon>
        <taxon>rosids</taxon>
        <taxon>fabids</taxon>
        <taxon>Fabales</taxon>
        <taxon>Fabaceae</taxon>
        <taxon>Papilionoideae</taxon>
        <taxon>50 kb inversion clade</taxon>
        <taxon>NPAAA clade</taxon>
        <taxon>Hologalegina</taxon>
        <taxon>IRL clade</taxon>
        <taxon>Trifolieae</taxon>
        <taxon>Trifolium</taxon>
    </lineage>
</organism>
<evidence type="ECO:0000313" key="1">
    <source>
        <dbReference type="EMBL" id="MCI09298.1"/>
    </source>
</evidence>
<dbReference type="CDD" id="cd09272">
    <property type="entry name" value="RNase_HI_RT_Ty1"/>
    <property type="match status" value="1"/>
</dbReference>
<dbReference type="PANTHER" id="PTHR11439">
    <property type="entry name" value="GAG-POL-RELATED RETROTRANSPOSON"/>
    <property type="match status" value="1"/>
</dbReference>
<evidence type="ECO:0000313" key="2">
    <source>
        <dbReference type="Proteomes" id="UP000265520"/>
    </source>
</evidence>
<accession>A0A392PB18</accession>
<dbReference type="EMBL" id="LXQA010072121">
    <property type="protein sequence ID" value="MCI09298.1"/>
    <property type="molecule type" value="Genomic_DNA"/>
</dbReference>
<name>A0A392PB18_9FABA</name>
<reference evidence="1 2" key="1">
    <citation type="journal article" date="2018" name="Front. Plant Sci.">
        <title>Red Clover (Trifolium pratense) and Zigzag Clover (T. medium) - A Picture of Genomic Similarities and Differences.</title>
        <authorList>
            <person name="Dluhosova J."/>
            <person name="Istvanek J."/>
            <person name="Nedelnik J."/>
            <person name="Repkova J."/>
        </authorList>
    </citation>
    <scope>NUCLEOTIDE SEQUENCE [LARGE SCALE GENOMIC DNA]</scope>
    <source>
        <strain evidence="2">cv. 10/8</strain>
        <tissue evidence="1">Leaf</tissue>
    </source>
</reference>
<keyword evidence="2" id="KW-1185">Reference proteome</keyword>
<dbReference type="Proteomes" id="UP000265520">
    <property type="component" value="Unassembled WGS sequence"/>
</dbReference>
<protein>
    <submittedName>
        <fullName evidence="1">Cationic amino acid transporter 1-like</fullName>
    </submittedName>
</protein>
<proteinExistence type="predicted"/>